<comment type="caution">
    <text evidence="2">The sequence shown here is derived from an EMBL/GenBank/DDBJ whole genome shotgun (WGS) entry which is preliminary data.</text>
</comment>
<evidence type="ECO:0000313" key="1">
    <source>
        <dbReference type="EMBL" id="EJZ50091.1"/>
    </source>
</evidence>
<protein>
    <submittedName>
        <fullName evidence="2">Uncharacterized protein</fullName>
    </submittedName>
</protein>
<keyword evidence="3" id="KW-1185">Reference proteome</keyword>
<dbReference type="HOGENOM" id="CLU_1735432_0_0_4"/>
<evidence type="ECO:0000313" key="2">
    <source>
        <dbReference type="EMBL" id="EJZ50287.1"/>
    </source>
</evidence>
<reference evidence="2 3" key="2">
    <citation type="submission" date="2011-10" db="EMBL/GenBank/DDBJ databases">
        <title>The Genome Sequence of Simonsiella muelleri ATCC 29453.</title>
        <authorList>
            <consortium name="The Broad Institute Genome Sequencing Platform"/>
            <consortium name="The Broad Institute Genome Sequencing Center for Infectious Disease"/>
            <person name="Earl A."/>
            <person name="Ward D."/>
            <person name="Feldgarden M."/>
            <person name="Gevers D."/>
            <person name="Izard J."/>
            <person name="Baranova O.V."/>
            <person name="Blanton J.M."/>
            <person name="Tanner A.C."/>
            <person name="Dewhirst F."/>
            <person name="Young S.K."/>
            <person name="Zeng Q."/>
            <person name="Gargeya S."/>
            <person name="Fitzgerald M."/>
            <person name="Haas B."/>
            <person name="Abouelleil A."/>
            <person name="Alvarado L."/>
            <person name="Arachchi H.M."/>
            <person name="Berlin A."/>
            <person name="Brown A."/>
            <person name="Chapman S.B."/>
            <person name="Chen Z."/>
            <person name="Dunbar C."/>
            <person name="Freedman E."/>
            <person name="Gearin G."/>
            <person name="Goldberg J."/>
            <person name="Griggs A."/>
            <person name="Gujja S."/>
            <person name="Heiman D."/>
            <person name="Howarth C."/>
            <person name="Larson L."/>
            <person name="Lui A."/>
            <person name="MacDonald P.J.P."/>
            <person name="Montmayeur A."/>
            <person name="Murphy C."/>
            <person name="Neiman D."/>
            <person name="Pearson M."/>
            <person name="Priest M."/>
            <person name="Roberts A."/>
            <person name="Saif S."/>
            <person name="Shea T."/>
            <person name="Shenoy N."/>
            <person name="Sisk P."/>
            <person name="Stolte C."/>
            <person name="Sykes S."/>
            <person name="Wortman J."/>
            <person name="Nusbaum C."/>
            <person name="Birren B."/>
        </authorList>
    </citation>
    <scope>NUCLEOTIDE SEQUENCE [LARGE SCALE GENOMIC DNA]</scope>
    <source>
        <strain evidence="2 3">ATCC 29453</strain>
    </source>
</reference>
<reference evidence="2 3" key="1">
    <citation type="submission" date="2010-03" db="EMBL/GenBank/DDBJ databases">
        <authorList>
            <consortium name="The Broad Institute Genome Sequencing Platform"/>
            <person name="Ward D."/>
            <person name="Earl A."/>
            <person name="Feldgarden M."/>
            <person name="Gevers D."/>
            <person name="Young S."/>
            <person name="Zeng Q."/>
            <person name="Koehrsen M."/>
            <person name="Alvarado L."/>
            <person name="Berlin A.M."/>
            <person name="Borenstein D."/>
            <person name="Chapman S.B."/>
            <person name="Chen Z."/>
            <person name="Engels R."/>
            <person name="Freedman E."/>
            <person name="Gellesch M."/>
            <person name="Goldberg J."/>
            <person name="Griggs A."/>
            <person name="Gujja S."/>
            <person name="Heilman E.R."/>
            <person name="Heiman D.I."/>
            <person name="Hepburn T.A."/>
            <person name="Howarth C."/>
            <person name="Jen D."/>
            <person name="Larson L."/>
            <person name="Mehta T."/>
            <person name="Park D."/>
            <person name="Pearson M."/>
            <person name="Richards J."/>
            <person name="Roberts A."/>
            <person name="Saif S."/>
            <person name="Shea T.D."/>
            <person name="Shenoy N."/>
            <person name="Sisk P."/>
            <person name="Stolte C."/>
            <person name="Sykes S.N."/>
            <person name="Walk T."/>
            <person name="White J."/>
            <person name="Yandava C."/>
            <person name="Izard J."/>
            <person name="Baranova O.V."/>
            <person name="Blanton J.M."/>
            <person name="Tanner A.C."/>
            <person name="Dewhirst F."/>
            <person name="Haas B."/>
            <person name="Nusbaum C."/>
            <person name="Birren B."/>
        </authorList>
    </citation>
    <scope>NUCLEOTIDE SEQUENCE [LARGE SCALE GENOMIC DNA]</scope>
    <source>
        <strain evidence="2 3">ATCC 29453</strain>
    </source>
</reference>
<organism evidence="2 3">
    <name type="scientific">Simonsiella muelleri ATCC 29453</name>
    <dbReference type="NCBI Taxonomy" id="641147"/>
    <lineage>
        <taxon>Bacteria</taxon>
        <taxon>Pseudomonadati</taxon>
        <taxon>Pseudomonadota</taxon>
        <taxon>Betaproteobacteria</taxon>
        <taxon>Neisseriales</taxon>
        <taxon>Neisseriaceae</taxon>
        <taxon>Simonsiella</taxon>
    </lineage>
</organism>
<dbReference type="Proteomes" id="UP000017813">
    <property type="component" value="Unassembled WGS sequence"/>
</dbReference>
<accession>U6Q1M3</accession>
<feature type="non-terminal residue" evidence="2">
    <location>
        <position position="1"/>
    </location>
</feature>
<dbReference type="EMBL" id="ADCY02000001">
    <property type="protein sequence ID" value="EJZ50287.1"/>
    <property type="molecule type" value="Genomic_DNA"/>
</dbReference>
<sequence length="150" mass="17391">SSYLSVALNYDLARDWWDLSDEQHHFVYEFVLHDWDNFENWLAEHKQSFEDYKSGGKSRQKAIKAYPEHYPLFVYAHWLHLQNGALLNSLLSQYGYAESCSRKGAYEEAADFFELLLGEYRKLHILPPSVFDAGAEAAALRKAAQPINDD</sequence>
<name>U6Q1M3_9NEIS</name>
<proteinExistence type="predicted"/>
<gene>
    <name evidence="2" type="ORF">HMPREF9021_02480</name>
    <name evidence="1" type="ORF">HMPREF9021_02666</name>
</gene>
<dbReference type="AlphaFoldDB" id="U6Q1M3"/>
<dbReference type="RefSeq" id="WP_002640927.1">
    <property type="nucleotide sequence ID" value="NZ_JH815300.1"/>
</dbReference>
<dbReference type="EMBL" id="ADCY02000065">
    <property type="protein sequence ID" value="EJZ50091.1"/>
    <property type="molecule type" value="Genomic_DNA"/>
</dbReference>
<evidence type="ECO:0000313" key="3">
    <source>
        <dbReference type="Proteomes" id="UP000017813"/>
    </source>
</evidence>